<comment type="caution">
    <text evidence="1">The sequence shown here is derived from an EMBL/GenBank/DDBJ whole genome shotgun (WGS) entry which is preliminary data.</text>
</comment>
<organism evidence="1 2">
    <name type="scientific">Zophobas morio</name>
    <dbReference type="NCBI Taxonomy" id="2755281"/>
    <lineage>
        <taxon>Eukaryota</taxon>
        <taxon>Metazoa</taxon>
        <taxon>Ecdysozoa</taxon>
        <taxon>Arthropoda</taxon>
        <taxon>Hexapoda</taxon>
        <taxon>Insecta</taxon>
        <taxon>Pterygota</taxon>
        <taxon>Neoptera</taxon>
        <taxon>Endopterygota</taxon>
        <taxon>Coleoptera</taxon>
        <taxon>Polyphaga</taxon>
        <taxon>Cucujiformia</taxon>
        <taxon>Tenebrionidae</taxon>
        <taxon>Zophobas</taxon>
    </lineage>
</organism>
<reference evidence="1" key="1">
    <citation type="journal article" date="2023" name="G3 (Bethesda)">
        <title>Whole genome assemblies of Zophobas morio and Tenebrio molitor.</title>
        <authorList>
            <person name="Kaur S."/>
            <person name="Stinson S.A."/>
            <person name="diCenzo G.C."/>
        </authorList>
    </citation>
    <scope>NUCLEOTIDE SEQUENCE</scope>
    <source>
        <strain evidence="1">QUZm001</strain>
    </source>
</reference>
<sequence>MKRPIPTSTLLRFPLLFGGFLAVVGLGLSYKESWLGDVEGSRNKILGQGNLEANPIHDFKKEVAAKIKS</sequence>
<dbReference type="EMBL" id="JALNTZ010000001">
    <property type="protein sequence ID" value="KAJ3667078.1"/>
    <property type="molecule type" value="Genomic_DNA"/>
</dbReference>
<name>A0AA38J0M8_9CUCU</name>
<dbReference type="Proteomes" id="UP001168821">
    <property type="component" value="Unassembled WGS sequence"/>
</dbReference>
<proteinExistence type="predicted"/>
<accession>A0AA38J0M8</accession>
<gene>
    <name evidence="1" type="ORF">Zmor_002485</name>
</gene>
<evidence type="ECO:0000313" key="1">
    <source>
        <dbReference type="EMBL" id="KAJ3667078.1"/>
    </source>
</evidence>
<evidence type="ECO:0000313" key="2">
    <source>
        <dbReference type="Proteomes" id="UP001168821"/>
    </source>
</evidence>
<keyword evidence="2" id="KW-1185">Reference proteome</keyword>
<dbReference type="AlphaFoldDB" id="A0AA38J0M8"/>
<protein>
    <submittedName>
        <fullName evidence="1">Uncharacterized protein</fullName>
    </submittedName>
</protein>